<dbReference type="SUPFAM" id="SSF55073">
    <property type="entry name" value="Nucleotide cyclase"/>
    <property type="match status" value="1"/>
</dbReference>
<gene>
    <name evidence="4" type="ORF">DSCW_29380</name>
</gene>
<organism evidence="4 5">
    <name type="scientific">Desulfosarcina widdelii</name>
    <dbReference type="NCBI Taxonomy" id="947919"/>
    <lineage>
        <taxon>Bacteria</taxon>
        <taxon>Pseudomonadati</taxon>
        <taxon>Thermodesulfobacteriota</taxon>
        <taxon>Desulfobacteria</taxon>
        <taxon>Desulfobacterales</taxon>
        <taxon>Desulfosarcinaceae</taxon>
        <taxon>Desulfosarcina</taxon>
    </lineage>
</organism>
<evidence type="ECO:0000256" key="1">
    <source>
        <dbReference type="SAM" id="Phobius"/>
    </source>
</evidence>
<feature type="transmembrane region" description="Helical" evidence="1">
    <location>
        <begin position="281"/>
        <end position="301"/>
    </location>
</feature>
<dbReference type="EMBL" id="AP021875">
    <property type="protein sequence ID" value="BBO75521.1"/>
    <property type="molecule type" value="Genomic_DNA"/>
</dbReference>
<dbReference type="Proteomes" id="UP000427769">
    <property type="component" value="Chromosome"/>
</dbReference>
<feature type="domain" description="Guanylate cyclase" evidence="2">
    <location>
        <begin position="388"/>
        <end position="521"/>
    </location>
</feature>
<dbReference type="CDD" id="cd07302">
    <property type="entry name" value="CHD"/>
    <property type="match status" value="1"/>
</dbReference>
<dbReference type="AlphaFoldDB" id="A0A5K7Z739"/>
<dbReference type="OrthoDB" id="5427828at2"/>
<dbReference type="SUPFAM" id="SSF158472">
    <property type="entry name" value="HAMP domain-like"/>
    <property type="match status" value="1"/>
</dbReference>
<keyword evidence="1" id="KW-0472">Membrane</keyword>
<dbReference type="Pfam" id="PF00211">
    <property type="entry name" value="Guanylate_cyc"/>
    <property type="match status" value="1"/>
</dbReference>
<dbReference type="KEGG" id="dwd:DSCW_29380"/>
<dbReference type="GO" id="GO:0009190">
    <property type="term" value="P:cyclic nucleotide biosynthetic process"/>
    <property type="evidence" value="ECO:0007669"/>
    <property type="project" value="InterPro"/>
</dbReference>
<dbReference type="GO" id="GO:0016020">
    <property type="term" value="C:membrane"/>
    <property type="evidence" value="ECO:0007669"/>
    <property type="project" value="InterPro"/>
</dbReference>
<name>A0A5K7Z739_9BACT</name>
<keyword evidence="1" id="KW-0812">Transmembrane</keyword>
<evidence type="ECO:0000259" key="3">
    <source>
        <dbReference type="PROSITE" id="PS50885"/>
    </source>
</evidence>
<dbReference type="InterPro" id="IPR050697">
    <property type="entry name" value="Adenylyl/Guanylyl_Cyclase_3/4"/>
</dbReference>
<dbReference type="InterPro" id="IPR029787">
    <property type="entry name" value="Nucleotide_cyclase"/>
</dbReference>
<dbReference type="SMART" id="SM00304">
    <property type="entry name" value="HAMP"/>
    <property type="match status" value="1"/>
</dbReference>
<dbReference type="GO" id="GO:0035556">
    <property type="term" value="P:intracellular signal transduction"/>
    <property type="evidence" value="ECO:0007669"/>
    <property type="project" value="InterPro"/>
</dbReference>
<feature type="domain" description="HAMP" evidence="3">
    <location>
        <begin position="302"/>
        <end position="354"/>
    </location>
</feature>
<keyword evidence="1" id="KW-1133">Transmembrane helix</keyword>
<dbReference type="Gene3D" id="3.30.70.1230">
    <property type="entry name" value="Nucleotide cyclase"/>
    <property type="match status" value="1"/>
</dbReference>
<dbReference type="Gene3D" id="6.10.340.10">
    <property type="match status" value="1"/>
</dbReference>
<dbReference type="PANTHER" id="PTHR43081">
    <property type="entry name" value="ADENYLATE CYCLASE, TERMINAL-DIFFERENTIATION SPECIFIC-RELATED"/>
    <property type="match status" value="1"/>
</dbReference>
<dbReference type="PROSITE" id="PS50125">
    <property type="entry name" value="GUANYLATE_CYCLASE_2"/>
    <property type="match status" value="1"/>
</dbReference>
<feature type="transmembrane region" description="Helical" evidence="1">
    <location>
        <begin position="12"/>
        <end position="34"/>
    </location>
</feature>
<dbReference type="SMART" id="SM00044">
    <property type="entry name" value="CYCc"/>
    <property type="match status" value="1"/>
</dbReference>
<proteinExistence type="predicted"/>
<dbReference type="GO" id="GO:0004016">
    <property type="term" value="F:adenylate cyclase activity"/>
    <property type="evidence" value="ECO:0007669"/>
    <property type="project" value="UniProtKB-ARBA"/>
</dbReference>
<reference evidence="4 5" key="1">
    <citation type="submission" date="2019-11" db="EMBL/GenBank/DDBJ databases">
        <title>Comparative genomics of hydrocarbon-degrading Desulfosarcina strains.</title>
        <authorList>
            <person name="Watanabe M."/>
            <person name="Kojima H."/>
            <person name="Fukui M."/>
        </authorList>
    </citation>
    <scope>NUCLEOTIDE SEQUENCE [LARGE SCALE GENOMIC DNA]</scope>
    <source>
        <strain evidence="4 5">PP31</strain>
    </source>
</reference>
<evidence type="ECO:0000259" key="2">
    <source>
        <dbReference type="PROSITE" id="PS50125"/>
    </source>
</evidence>
<evidence type="ECO:0000313" key="5">
    <source>
        <dbReference type="Proteomes" id="UP000427769"/>
    </source>
</evidence>
<keyword evidence="5" id="KW-1185">Reference proteome</keyword>
<dbReference type="PROSITE" id="PS50885">
    <property type="entry name" value="HAMP"/>
    <property type="match status" value="1"/>
</dbReference>
<dbReference type="RefSeq" id="WP_155304432.1">
    <property type="nucleotide sequence ID" value="NZ_AP021875.1"/>
</dbReference>
<dbReference type="CDD" id="cd06225">
    <property type="entry name" value="HAMP"/>
    <property type="match status" value="1"/>
</dbReference>
<dbReference type="InterPro" id="IPR001054">
    <property type="entry name" value="A/G_cyclase"/>
</dbReference>
<evidence type="ECO:0008006" key="6">
    <source>
        <dbReference type="Google" id="ProtNLM"/>
    </source>
</evidence>
<dbReference type="Pfam" id="PF00672">
    <property type="entry name" value="HAMP"/>
    <property type="match status" value="1"/>
</dbReference>
<dbReference type="PANTHER" id="PTHR43081:SF1">
    <property type="entry name" value="ADENYLATE CYCLASE, TERMINAL-DIFFERENTIATION SPECIFIC"/>
    <property type="match status" value="1"/>
</dbReference>
<accession>A0A5K7Z739</accession>
<evidence type="ECO:0000313" key="4">
    <source>
        <dbReference type="EMBL" id="BBO75521.1"/>
    </source>
</evidence>
<dbReference type="InterPro" id="IPR003660">
    <property type="entry name" value="HAMP_dom"/>
</dbReference>
<protein>
    <recommendedName>
        <fullName evidence="6">Adenylate/guanylate cyclase domain-containing protein</fullName>
    </recommendedName>
</protein>
<sequence length="574" mass="63550">MRSYPFKTLRSRLTVLLITPVVVILLTGGIWGFIHARNTMLGQWTEHVMLQLEQAAHTIEAGLSRPMELMKIFGQSGVDGTSADLPEVLVDKLRTLPGVVAVNVNWHGVPGALQPKTRHKGPSRGRFMRFHRGTFTRILPPVVDETTGEQTVSINMILMDADDTPVGNLEIVLLFEALVAHITSDPWWQNHTACIVDRKTGKMVLASGLMRGRNQLGDNGDRLEQTVKDALGEKSAGTVWGQGQPPERIAGYHSLDTFPWAFVVFADGRTILAPIIHFRNGFIIGAVVLILTIFGIIRFNVDRISSTVKRLSQQAVAIADGDYKEKIEVTARDEIGLLANSFNTMIDGLRERDAIRNTFGMYVDPDLARTLLSKPQADRLGGRRRDVAVLMADIRGFTPMTEKMPPEKTVDILNRYFSAIIPLIQQHRGIIVDFIGDGILAFFEPFEETLDTAAQRCLQCAFAMQDAMNRLNEELTQHELPDLAMGIGINCGPVVVGNIGSERRKKYGIVGSAVNITQRIQGQSRADEVVISEAVYRLIRSDVAVSRTISTALKGVASEMQLYAVYPNKESNQE</sequence>